<evidence type="ECO:0000313" key="3">
    <source>
        <dbReference type="EMBL" id="EDU45691.1"/>
    </source>
</evidence>
<dbReference type="PANTHER" id="PTHR38795:SF1">
    <property type="entry name" value="DUF6604 DOMAIN-CONTAINING PROTEIN"/>
    <property type="match status" value="1"/>
</dbReference>
<feature type="compositionally biased region" description="Polar residues" evidence="1">
    <location>
        <begin position="94"/>
        <end position="104"/>
    </location>
</feature>
<evidence type="ECO:0000259" key="2">
    <source>
        <dbReference type="Pfam" id="PF20253"/>
    </source>
</evidence>
<gene>
    <name evidence="3" type="ORF">PTRG_03168</name>
</gene>
<dbReference type="EMBL" id="DS231616">
    <property type="protein sequence ID" value="EDU45691.1"/>
    <property type="molecule type" value="Genomic_DNA"/>
</dbReference>
<feature type="compositionally biased region" description="Basic and acidic residues" evidence="1">
    <location>
        <begin position="219"/>
        <end position="235"/>
    </location>
</feature>
<dbReference type="AlphaFoldDB" id="B2VXC2"/>
<dbReference type="InterPro" id="IPR046539">
    <property type="entry name" value="DUF6604"/>
</dbReference>
<proteinExistence type="predicted"/>
<organism evidence="3 4">
    <name type="scientific">Pyrenophora tritici-repentis (strain Pt-1C-BFP)</name>
    <name type="common">Wheat tan spot fungus</name>
    <name type="synonym">Drechslera tritici-repentis</name>
    <dbReference type="NCBI Taxonomy" id="426418"/>
    <lineage>
        <taxon>Eukaryota</taxon>
        <taxon>Fungi</taxon>
        <taxon>Dikarya</taxon>
        <taxon>Ascomycota</taxon>
        <taxon>Pezizomycotina</taxon>
        <taxon>Dothideomycetes</taxon>
        <taxon>Pleosporomycetidae</taxon>
        <taxon>Pleosporales</taxon>
        <taxon>Pleosporineae</taxon>
        <taxon>Pleosporaceae</taxon>
        <taxon>Pyrenophora</taxon>
    </lineage>
</organism>
<dbReference type="Pfam" id="PF20253">
    <property type="entry name" value="DUF6604"/>
    <property type="match status" value="1"/>
</dbReference>
<dbReference type="Proteomes" id="UP000001471">
    <property type="component" value="Unassembled WGS sequence"/>
</dbReference>
<protein>
    <recommendedName>
        <fullName evidence="2">DUF6604 domain-containing protein</fullName>
    </recommendedName>
</protein>
<dbReference type="OMA" id="ISWIVET"/>
<dbReference type="GeneID" id="6341393"/>
<dbReference type="OrthoDB" id="5238236at2759"/>
<dbReference type="KEGG" id="ptrr:6341393"/>
<dbReference type="RefSeq" id="XP_001933501.2">
    <property type="nucleotide sequence ID" value="XM_001933466.2"/>
</dbReference>
<dbReference type="InParanoid" id="B2VXC2"/>
<sequence>MTLSVMASYGQDVTYSGDRNTDFTLTTRTMGRYETIKAHTNVAISWIVETACAHGNGVRAFDDTQDQGATSTSVGSTVPKPGRLKGKARKEAKQNAQKSAGTTTYRVSTEEILRQGQYLQDLGVTIVMLSNVWCSFREAVRGRQKYADKFAQEQPEHQGNAGHVYFLDVLRRVTEMLSEVIQVQRISSSQNETQENSSRFSNLFEALSIDEVDEPIESQPHDDPVTDDSALKESNKPSTTRYEPAIDVSEELNLRWYCFRDEVISITGWVSQMWAGYTKSGNIKDLWLVTLLSDLAIEMIFKLYEELPEKLKTDEESTKVYVSELSVELRARRDKWETGSFHSISKASLDQISRSISANLGASGFQFPRAIASHMLLNIINACSSNIEVPFHWAKKLAEFRTRQLELFGVDRVIYPPPTIILAKEYDALVSWTRNWPGQATRYAAIRNIDSIHPLAGYHRDMWKHFDMPIAVKENVCEQYSHLPDHEGDQQARLKYSENFIMPLEDPNFLRKKNPLLFAMCHLYDALRQLGYLDTAWVQLDKVMSLHISSLFLGQVRTESPRSMANRAFLDCGAPPELFRSSGSNRNRREKNFEKLLVKSTNKSGAFDWSPMMAIVADHLHDREPLRRTLFRLDEEMVAQESKATGRSNTKSFLENSDPIAFLERLRDQVKHFNLHFAADYYGPVRTCGGLFETMVPDDEQQKGHSVQNPATADLCAVLSILGELAVLSERARPGTPAEKSPVATHIAGVLKNYIQGGMSVAELHSKFKYRESE</sequence>
<evidence type="ECO:0000313" key="4">
    <source>
        <dbReference type="Proteomes" id="UP000001471"/>
    </source>
</evidence>
<evidence type="ECO:0000256" key="1">
    <source>
        <dbReference type="SAM" id="MobiDB-lite"/>
    </source>
</evidence>
<dbReference type="PANTHER" id="PTHR38795">
    <property type="entry name" value="DUF6604 DOMAIN-CONTAINING PROTEIN"/>
    <property type="match status" value="1"/>
</dbReference>
<dbReference type="STRING" id="426418.B2VXC2"/>
<feature type="region of interest" description="Disordered" evidence="1">
    <location>
        <begin position="215"/>
        <end position="242"/>
    </location>
</feature>
<reference evidence="4" key="1">
    <citation type="journal article" date="2013" name="G3 (Bethesda)">
        <title>Comparative genomics of a plant-pathogenic fungus, Pyrenophora tritici-repentis, reveals transduplication and the impact of repeat elements on pathogenicity and population divergence.</title>
        <authorList>
            <person name="Manning V.A."/>
            <person name="Pandelova I."/>
            <person name="Dhillon B."/>
            <person name="Wilhelm L.J."/>
            <person name="Goodwin S.B."/>
            <person name="Berlin A.M."/>
            <person name="Figueroa M."/>
            <person name="Freitag M."/>
            <person name="Hane J.K."/>
            <person name="Henrissat B."/>
            <person name="Holman W.H."/>
            <person name="Kodira C.D."/>
            <person name="Martin J."/>
            <person name="Oliver R.P."/>
            <person name="Robbertse B."/>
            <person name="Schackwitz W."/>
            <person name="Schwartz D.C."/>
            <person name="Spatafora J.W."/>
            <person name="Turgeon B.G."/>
            <person name="Yandava C."/>
            <person name="Young S."/>
            <person name="Zhou S."/>
            <person name="Zeng Q."/>
            <person name="Grigoriev I.V."/>
            <person name="Ma L.-J."/>
            <person name="Ciuffetti L.M."/>
        </authorList>
    </citation>
    <scope>NUCLEOTIDE SEQUENCE [LARGE SCALE GENOMIC DNA]</scope>
    <source>
        <strain evidence="4">Pt-1C-BFP</strain>
    </source>
</reference>
<feature type="region of interest" description="Disordered" evidence="1">
    <location>
        <begin position="63"/>
        <end position="104"/>
    </location>
</feature>
<dbReference type="eggNOG" id="ENOG502RFQI">
    <property type="taxonomic scope" value="Eukaryota"/>
</dbReference>
<feature type="domain" description="DUF6604" evidence="2">
    <location>
        <begin position="36"/>
        <end position="307"/>
    </location>
</feature>
<dbReference type="HOGENOM" id="CLU_338606_0_0_1"/>
<feature type="compositionally biased region" description="Polar residues" evidence="1">
    <location>
        <begin position="66"/>
        <end position="76"/>
    </location>
</feature>
<accession>B2VXC2</accession>
<name>B2VXC2_PYRTR</name>